<dbReference type="Proteomes" id="UP001652431">
    <property type="component" value="Unassembled WGS sequence"/>
</dbReference>
<sequence length="115" mass="12875">METGSLFAFIGIGAGVYCLSSFIMMVTKHKIDSTIIMPKGAEYKQCKDIDGYVKEMSMPLLLLTIVLLLSGVCEVINAYYMPLGILIFIMNLIVIVTLLLYAYVARKINRKHYGI</sequence>
<gene>
    <name evidence="2" type="ORF">OCV99_10625</name>
</gene>
<keyword evidence="1" id="KW-1133">Transmembrane helix</keyword>
<protein>
    <recommendedName>
        <fullName evidence="4">DUF3784 domain-containing protein</fullName>
    </recommendedName>
</protein>
<organism evidence="2 3">
    <name type="scientific">Dorea acetigenes</name>
    <dbReference type="NCBI Taxonomy" id="2981787"/>
    <lineage>
        <taxon>Bacteria</taxon>
        <taxon>Bacillati</taxon>
        <taxon>Bacillota</taxon>
        <taxon>Clostridia</taxon>
        <taxon>Lachnospirales</taxon>
        <taxon>Lachnospiraceae</taxon>
        <taxon>Dorea</taxon>
    </lineage>
</organism>
<reference evidence="2 3" key="1">
    <citation type="journal article" date="2021" name="ISME Commun">
        <title>Automated analysis of genomic sequences facilitates high-throughput and comprehensive description of bacteria.</title>
        <authorList>
            <person name="Hitch T.C.A."/>
        </authorList>
    </citation>
    <scope>NUCLEOTIDE SEQUENCE [LARGE SCALE GENOMIC DNA]</scope>
    <source>
        <strain evidence="2 3">Sanger_03</strain>
    </source>
</reference>
<name>A0ABT2RNJ7_9FIRM</name>
<feature type="transmembrane region" description="Helical" evidence="1">
    <location>
        <begin position="85"/>
        <end position="104"/>
    </location>
</feature>
<comment type="caution">
    <text evidence="2">The sequence shown here is derived from an EMBL/GenBank/DDBJ whole genome shotgun (WGS) entry which is preliminary data.</text>
</comment>
<keyword evidence="3" id="KW-1185">Reference proteome</keyword>
<keyword evidence="1" id="KW-0472">Membrane</keyword>
<feature type="transmembrane region" description="Helical" evidence="1">
    <location>
        <begin position="6"/>
        <end position="27"/>
    </location>
</feature>
<proteinExistence type="predicted"/>
<evidence type="ECO:0000313" key="3">
    <source>
        <dbReference type="Proteomes" id="UP001652431"/>
    </source>
</evidence>
<evidence type="ECO:0000313" key="2">
    <source>
        <dbReference type="EMBL" id="MCU6686996.1"/>
    </source>
</evidence>
<evidence type="ECO:0008006" key="4">
    <source>
        <dbReference type="Google" id="ProtNLM"/>
    </source>
</evidence>
<dbReference type="RefSeq" id="WP_158370475.1">
    <property type="nucleotide sequence ID" value="NZ_JAOQJU010000012.1"/>
</dbReference>
<evidence type="ECO:0000256" key="1">
    <source>
        <dbReference type="SAM" id="Phobius"/>
    </source>
</evidence>
<dbReference type="EMBL" id="JAOQJU010000012">
    <property type="protein sequence ID" value="MCU6686996.1"/>
    <property type="molecule type" value="Genomic_DNA"/>
</dbReference>
<accession>A0ABT2RNJ7</accession>
<keyword evidence="1" id="KW-0812">Transmembrane</keyword>
<feature type="transmembrane region" description="Helical" evidence="1">
    <location>
        <begin position="60"/>
        <end position="79"/>
    </location>
</feature>